<dbReference type="InterPro" id="IPR036689">
    <property type="entry name" value="ESAT-6-like_sf"/>
</dbReference>
<dbReference type="SUPFAM" id="SSF140453">
    <property type="entry name" value="EsxAB dimer-like"/>
    <property type="match status" value="1"/>
</dbReference>
<name>A0A4Q7L4C5_9PSEU</name>
<proteinExistence type="predicted"/>
<evidence type="ECO:0000313" key="3">
    <source>
        <dbReference type="Proteomes" id="UP000294257"/>
    </source>
</evidence>
<comment type="caution">
    <text evidence="2">The sequence shown here is derived from an EMBL/GenBank/DDBJ whole genome shotgun (WGS) entry which is preliminary data.</text>
</comment>
<dbReference type="AlphaFoldDB" id="A0A4Q7L4C5"/>
<dbReference type="OrthoDB" id="3692598at2"/>
<feature type="compositionally biased region" description="Basic and acidic residues" evidence="1">
    <location>
        <begin position="114"/>
        <end position="123"/>
    </location>
</feature>
<dbReference type="EMBL" id="SGWQ01000001">
    <property type="protein sequence ID" value="RZS44479.1"/>
    <property type="molecule type" value="Genomic_DNA"/>
</dbReference>
<keyword evidence="3" id="KW-1185">Reference proteome</keyword>
<accession>A0A4Q7L4C5</accession>
<reference evidence="2 3" key="1">
    <citation type="submission" date="2019-02" db="EMBL/GenBank/DDBJ databases">
        <title>Genomic Encyclopedia of Type Strains, Phase IV (KMG-IV): sequencing the most valuable type-strain genomes for metagenomic binning, comparative biology and taxonomic classification.</title>
        <authorList>
            <person name="Goeker M."/>
        </authorList>
    </citation>
    <scope>NUCLEOTIDE SEQUENCE [LARGE SCALE GENOMIC DNA]</scope>
    <source>
        <strain evidence="2 3">DSM 101727</strain>
    </source>
</reference>
<feature type="region of interest" description="Disordered" evidence="1">
    <location>
        <begin position="88"/>
        <end position="137"/>
    </location>
</feature>
<dbReference type="RefSeq" id="WP_130342157.1">
    <property type="nucleotide sequence ID" value="NZ_SGWQ01000001.1"/>
</dbReference>
<gene>
    <name evidence="2" type="ORF">EV193_101355</name>
</gene>
<feature type="compositionally biased region" description="Basic and acidic residues" evidence="1">
    <location>
        <begin position="88"/>
        <end position="97"/>
    </location>
</feature>
<dbReference type="Gene3D" id="1.20.1260.20">
    <property type="entry name" value="PPE superfamily"/>
    <property type="match status" value="1"/>
</dbReference>
<evidence type="ECO:0000313" key="2">
    <source>
        <dbReference type="EMBL" id="RZS44479.1"/>
    </source>
</evidence>
<protein>
    <recommendedName>
        <fullName evidence="4">WXG100 family type VII secretion target</fullName>
    </recommendedName>
</protein>
<evidence type="ECO:0008006" key="4">
    <source>
        <dbReference type="Google" id="ProtNLM"/>
    </source>
</evidence>
<dbReference type="InterPro" id="IPR038332">
    <property type="entry name" value="PPE_sf"/>
</dbReference>
<sequence length="360" mass="39492">MGFTVEPAEIGAFEQLVERQYEHTLKAAQYVSFNCDVPGGEKGLLNEIWSSTDEVKKQVMTSVSKMGGLARASAIELGRTAEYYRGTDRREAERLDRTYPGPSLPRPPVSVGDRTIREVRDPSGRLSPPEAPGALKDPIPQQAINAVSSFFSPGYWTMEVLNMLLGTNPAQELANLVTGDWQAFARCANAFDKLAKFYDDVATNLDGATSRLRYSWQGQAADNASTYFDGLGKTIREHKSGMEKLRDAYTTAAEGVWQFAEAAKSLILKIFDKVFWIVIEWAAARILGSTVVGPAALMAISALQCKEVVDMWNQVGSHLSRVQRILRTFYGNVLAIIGTTGSFAPHPFPAGAYKHPATVC</sequence>
<organism evidence="2 3">
    <name type="scientific">Herbihabitans rhizosphaerae</name>
    <dbReference type="NCBI Taxonomy" id="1872711"/>
    <lineage>
        <taxon>Bacteria</taxon>
        <taxon>Bacillati</taxon>
        <taxon>Actinomycetota</taxon>
        <taxon>Actinomycetes</taxon>
        <taxon>Pseudonocardiales</taxon>
        <taxon>Pseudonocardiaceae</taxon>
        <taxon>Herbihabitans</taxon>
    </lineage>
</organism>
<dbReference type="Proteomes" id="UP000294257">
    <property type="component" value="Unassembled WGS sequence"/>
</dbReference>
<evidence type="ECO:0000256" key="1">
    <source>
        <dbReference type="SAM" id="MobiDB-lite"/>
    </source>
</evidence>